<sequence length="389" mass="41613">MDRAPLPARTPIPLVMVKGAYDSAGGPETVLQTIAGNLDRQNFPPLLALLARPHETLPPILADLATRLPTERIDWRGIARAPVVARRIAALIAERPGAVLHTNDMRSDLIAWMVTRVRRVPWIAHVHGWLRHTHSGIHRIYEEIDRRLIPAADLVLVGSTAMAEEVRIAGARRIDIVTNGIPVSERAPHAEAAAAIRARVAPGGGLIAGVLGRLHPGKGQALLIEALAGLRKRGFDITVLLVGVGPAEAEYRALAARLGVAEHVHFAGLVPDILPWLCAMDMMCVPSLKDSLPLTVMEAMSVSCPVIASRAGDLPLAIRDGENGLLVEVSSAPALEAAVERLARDAGLRARLGAEGRRTLVEKFSPAAMLRQLEGFCATLAAEQAARGR</sequence>
<evidence type="ECO:0000259" key="4">
    <source>
        <dbReference type="Pfam" id="PF13439"/>
    </source>
</evidence>
<dbReference type="Pfam" id="PF13439">
    <property type="entry name" value="Glyco_transf_4"/>
    <property type="match status" value="1"/>
</dbReference>
<protein>
    <submittedName>
        <fullName evidence="5">Glycosyltransferase family 4 protein</fullName>
    </submittedName>
</protein>
<dbReference type="SUPFAM" id="SSF53756">
    <property type="entry name" value="UDP-Glycosyltransferase/glycogen phosphorylase"/>
    <property type="match status" value="1"/>
</dbReference>
<comment type="caution">
    <text evidence="5">The sequence shown here is derived from an EMBL/GenBank/DDBJ whole genome shotgun (WGS) entry which is preliminary data.</text>
</comment>
<organism evidence="5 6">
    <name type="scientific">Neoroseomonas soli</name>
    <dbReference type="NCBI Taxonomy" id="1081025"/>
    <lineage>
        <taxon>Bacteria</taxon>
        <taxon>Pseudomonadati</taxon>
        <taxon>Pseudomonadota</taxon>
        <taxon>Alphaproteobacteria</taxon>
        <taxon>Acetobacterales</taxon>
        <taxon>Acetobacteraceae</taxon>
        <taxon>Neoroseomonas</taxon>
    </lineage>
</organism>
<reference evidence="5" key="2">
    <citation type="journal article" date="2021" name="Syst. Appl. Microbiol.">
        <title>Roseomonas hellenica sp. nov., isolated from roots of wild-growing Alkanna tinctoria.</title>
        <authorList>
            <person name="Rat A."/>
            <person name="Naranjo H.D."/>
            <person name="Lebbe L."/>
            <person name="Cnockaert M."/>
            <person name="Krigas N."/>
            <person name="Grigoriadou K."/>
            <person name="Maloupa E."/>
            <person name="Willems A."/>
        </authorList>
    </citation>
    <scope>NUCLEOTIDE SEQUENCE</scope>
    <source>
        <strain evidence="5">LMG 31231</strain>
    </source>
</reference>
<dbReference type="Proteomes" id="UP001138751">
    <property type="component" value="Unassembled WGS sequence"/>
</dbReference>
<reference evidence="5" key="1">
    <citation type="submission" date="2020-01" db="EMBL/GenBank/DDBJ databases">
        <authorList>
            <person name="Rat A."/>
        </authorList>
    </citation>
    <scope>NUCLEOTIDE SEQUENCE</scope>
    <source>
        <strain evidence="5">LMG 31231</strain>
    </source>
</reference>
<dbReference type="Gene3D" id="3.40.50.2000">
    <property type="entry name" value="Glycogen Phosphorylase B"/>
    <property type="match status" value="2"/>
</dbReference>
<dbReference type="PANTHER" id="PTHR12526:SF640">
    <property type="entry name" value="COLANIC ACID BIOSYNTHESIS GLYCOSYLTRANSFERASE WCAL-RELATED"/>
    <property type="match status" value="1"/>
</dbReference>
<keyword evidence="3" id="KW-0808">Transferase</keyword>
<name>A0A9X9WX72_9PROT</name>
<proteinExistence type="inferred from homology"/>
<comment type="similarity">
    <text evidence="1">Belongs to the glycosyltransferase group 1 family. Glycosyltransferase 4 subfamily.</text>
</comment>
<dbReference type="RefSeq" id="WP_211862126.1">
    <property type="nucleotide sequence ID" value="NZ_JAAEDM010000025.1"/>
</dbReference>
<dbReference type="Pfam" id="PF13692">
    <property type="entry name" value="Glyco_trans_1_4"/>
    <property type="match status" value="1"/>
</dbReference>
<dbReference type="CDD" id="cd03801">
    <property type="entry name" value="GT4_PimA-like"/>
    <property type="match status" value="1"/>
</dbReference>
<evidence type="ECO:0000313" key="6">
    <source>
        <dbReference type="Proteomes" id="UP001138751"/>
    </source>
</evidence>
<dbReference type="InterPro" id="IPR028098">
    <property type="entry name" value="Glyco_trans_4-like_N"/>
</dbReference>
<dbReference type="EMBL" id="JAAEDM010000025">
    <property type="protein sequence ID" value="MBR0671751.1"/>
    <property type="molecule type" value="Genomic_DNA"/>
</dbReference>
<dbReference type="PANTHER" id="PTHR12526">
    <property type="entry name" value="GLYCOSYLTRANSFERASE"/>
    <property type="match status" value="1"/>
</dbReference>
<gene>
    <name evidence="5" type="ORF">GXW76_11275</name>
</gene>
<keyword evidence="2" id="KW-0328">Glycosyltransferase</keyword>
<evidence type="ECO:0000256" key="1">
    <source>
        <dbReference type="ARBA" id="ARBA00009481"/>
    </source>
</evidence>
<keyword evidence="6" id="KW-1185">Reference proteome</keyword>
<accession>A0A9X9WX72</accession>
<dbReference type="AlphaFoldDB" id="A0A9X9WX72"/>
<evidence type="ECO:0000256" key="2">
    <source>
        <dbReference type="ARBA" id="ARBA00022676"/>
    </source>
</evidence>
<dbReference type="GO" id="GO:0016757">
    <property type="term" value="F:glycosyltransferase activity"/>
    <property type="evidence" value="ECO:0007669"/>
    <property type="project" value="UniProtKB-KW"/>
</dbReference>
<evidence type="ECO:0000313" key="5">
    <source>
        <dbReference type="EMBL" id="MBR0671751.1"/>
    </source>
</evidence>
<feature type="domain" description="Glycosyltransferase subfamily 4-like N-terminal" evidence="4">
    <location>
        <begin position="25"/>
        <end position="184"/>
    </location>
</feature>
<evidence type="ECO:0000256" key="3">
    <source>
        <dbReference type="ARBA" id="ARBA00022679"/>
    </source>
</evidence>